<evidence type="ECO:0000256" key="1">
    <source>
        <dbReference type="SAM" id="SignalP"/>
    </source>
</evidence>
<dbReference type="Gene3D" id="1.20.120.1620">
    <property type="match status" value="1"/>
</dbReference>
<dbReference type="InterPro" id="IPR038314">
    <property type="entry name" value="T6SS_sf"/>
</dbReference>
<evidence type="ECO:0000313" key="2">
    <source>
        <dbReference type="EMBL" id="TVO51584.1"/>
    </source>
</evidence>
<accession>A0A557QFB7</accession>
<proteinExistence type="predicted"/>
<sequence length="121" mass="12943">MVSRLIPALALVLILTGCNAMAGERVPYSAKAYFKNYALSTCIADAFDASDVSTAAAAAARGYLELGDYPLEAHTEATLLGREFLKRDYVSKSGANLALMKCIDFFHSPALEALAEKYAGK</sequence>
<keyword evidence="1" id="KW-0732">Signal</keyword>
<name>A0A557QFB7_9RHOO</name>
<dbReference type="InterPro" id="IPR032032">
    <property type="entry name" value="Tai4"/>
</dbReference>
<feature type="signal peptide" evidence="1">
    <location>
        <begin position="1"/>
        <end position="22"/>
    </location>
</feature>
<comment type="caution">
    <text evidence="2">The sequence shown here is derived from an EMBL/GenBank/DDBJ whole genome shotgun (WGS) entry which is preliminary data.</text>
</comment>
<keyword evidence="3" id="KW-1185">Reference proteome</keyword>
<reference evidence="2 3" key="1">
    <citation type="submission" date="2019-07" db="EMBL/GenBank/DDBJ databases">
        <title>The pathways for chlorine oxyanion respiration interact through the shared metabolite chlorate.</title>
        <authorList>
            <person name="Barnum T.P."/>
            <person name="Cheng Y."/>
            <person name="Hill K.A."/>
            <person name="Lucas L.N."/>
            <person name="Carlson H.K."/>
            <person name="Coates J.D."/>
        </authorList>
    </citation>
    <scope>NUCLEOTIDE SEQUENCE [LARGE SCALE GENOMIC DNA]</scope>
    <source>
        <strain evidence="2 3">SFB-3</strain>
    </source>
</reference>
<dbReference type="OrthoDB" id="9033782at2"/>
<gene>
    <name evidence="2" type="ORF">FHP91_19130</name>
</gene>
<dbReference type="Proteomes" id="UP000319502">
    <property type="component" value="Unassembled WGS sequence"/>
</dbReference>
<protein>
    <submittedName>
        <fullName evidence="2">Type VI secretion protein</fullName>
    </submittedName>
</protein>
<feature type="chain" id="PRO_5022032659" evidence="1">
    <location>
        <begin position="23"/>
        <end position="121"/>
    </location>
</feature>
<dbReference type="EMBL" id="VMNK01000019">
    <property type="protein sequence ID" value="TVO51584.1"/>
    <property type="molecule type" value="Genomic_DNA"/>
</dbReference>
<dbReference type="RefSeq" id="WP_144311105.1">
    <property type="nucleotide sequence ID" value="NZ_VMNK01000019.1"/>
</dbReference>
<dbReference type="AlphaFoldDB" id="A0A557QFB7"/>
<organism evidence="2 3">
    <name type="scientific">Denitromonas halophila</name>
    <dbReference type="NCBI Taxonomy" id="1629404"/>
    <lineage>
        <taxon>Bacteria</taxon>
        <taxon>Pseudomonadati</taxon>
        <taxon>Pseudomonadota</taxon>
        <taxon>Betaproteobacteria</taxon>
        <taxon>Rhodocyclales</taxon>
        <taxon>Zoogloeaceae</taxon>
        <taxon>Denitromonas</taxon>
    </lineage>
</organism>
<dbReference type="PROSITE" id="PS51257">
    <property type="entry name" value="PROKAR_LIPOPROTEIN"/>
    <property type="match status" value="1"/>
</dbReference>
<dbReference type="Pfam" id="PF16695">
    <property type="entry name" value="Tai4"/>
    <property type="match status" value="1"/>
</dbReference>
<evidence type="ECO:0000313" key="3">
    <source>
        <dbReference type="Proteomes" id="UP000319502"/>
    </source>
</evidence>